<evidence type="ECO:0000313" key="3">
    <source>
        <dbReference type="EMBL" id="CCX10401.1"/>
    </source>
</evidence>
<dbReference type="GO" id="GO:0003676">
    <property type="term" value="F:nucleic acid binding"/>
    <property type="evidence" value="ECO:0007669"/>
    <property type="project" value="InterPro"/>
</dbReference>
<dbReference type="PANTHER" id="PTHR28083">
    <property type="entry name" value="GOOD FOR FULL DBP5 ACTIVITY PROTEIN 2"/>
    <property type="match status" value="1"/>
</dbReference>
<accession>U4L2A0</accession>
<evidence type="ECO:0000259" key="2">
    <source>
        <dbReference type="Pfam" id="PF21762"/>
    </source>
</evidence>
<dbReference type="STRING" id="1076935.U4L2A0"/>
<evidence type="ECO:0000313" key="4">
    <source>
        <dbReference type="Proteomes" id="UP000018144"/>
    </source>
</evidence>
<keyword evidence="4" id="KW-1185">Reference proteome</keyword>
<dbReference type="OrthoDB" id="5953249at2759"/>
<protein>
    <submittedName>
        <fullName evidence="3">Similar to Uncharacterized nucleoloar protein C2C4.08 acc. no. O14041</fullName>
    </submittedName>
</protein>
<dbReference type="GO" id="GO:0005634">
    <property type="term" value="C:nucleus"/>
    <property type="evidence" value="ECO:0007669"/>
    <property type="project" value="TreeGrafter"/>
</dbReference>
<dbReference type="SUPFAM" id="SSF53098">
    <property type="entry name" value="Ribonuclease H-like"/>
    <property type="match status" value="1"/>
</dbReference>
<gene>
    <name evidence="3" type="ORF">PCON_09995</name>
</gene>
<dbReference type="PANTHER" id="PTHR28083:SF1">
    <property type="entry name" value="GOOD FOR FULL DBP5 ACTIVITY PROTEIN 2"/>
    <property type="match status" value="1"/>
</dbReference>
<feature type="compositionally biased region" description="Basic and acidic residues" evidence="1">
    <location>
        <begin position="121"/>
        <end position="137"/>
    </location>
</feature>
<proteinExistence type="predicted"/>
<dbReference type="OMA" id="RIGECFR"/>
<name>U4L2A0_PYROM</name>
<dbReference type="InterPro" id="IPR036397">
    <property type="entry name" value="RNaseH_sf"/>
</dbReference>
<dbReference type="InterPro" id="IPR012337">
    <property type="entry name" value="RNaseH-like_sf"/>
</dbReference>
<dbReference type="Proteomes" id="UP000018144">
    <property type="component" value="Unassembled WGS sequence"/>
</dbReference>
<dbReference type="AlphaFoldDB" id="U4L2A0"/>
<dbReference type="InterPro" id="IPR040151">
    <property type="entry name" value="Gfd2/YDR514C-like"/>
</dbReference>
<dbReference type="Gene3D" id="3.30.420.10">
    <property type="entry name" value="Ribonuclease H-like superfamily/Ribonuclease H"/>
    <property type="match status" value="1"/>
</dbReference>
<organism evidence="3 4">
    <name type="scientific">Pyronema omphalodes (strain CBS 100304)</name>
    <name type="common">Pyronema confluens</name>
    <dbReference type="NCBI Taxonomy" id="1076935"/>
    <lineage>
        <taxon>Eukaryota</taxon>
        <taxon>Fungi</taxon>
        <taxon>Dikarya</taxon>
        <taxon>Ascomycota</taxon>
        <taxon>Pezizomycotina</taxon>
        <taxon>Pezizomycetes</taxon>
        <taxon>Pezizales</taxon>
        <taxon>Pyronemataceae</taxon>
        <taxon>Pyronema</taxon>
    </lineage>
</organism>
<dbReference type="eggNOG" id="ENOG502QTQR">
    <property type="taxonomic scope" value="Eukaryota"/>
</dbReference>
<feature type="domain" description="Gfd2/YDR514C-like C-terminal" evidence="2">
    <location>
        <begin position="186"/>
        <end position="391"/>
    </location>
</feature>
<sequence>MWTSLSRLRKWHENKKFTKAERYVIGPYFESGILFEQGNFDLYFENFGGPSEGFDYLIPLQQAKNYLQWVASETGHHKYLKGVEDKQLIVAVPQNAEPRLLGSIKSLEEYEAIDTQTRTNNAEHVEQKKAAKARERERKREKKALLIRSWMHSVRNVREHLGLGMDAYPHKENLNVLPDPNRVLPVFISLDCEAYEKSTNIITEVGLAVLDTARIPPLDQLPKESMADLDLESVSWDGGFPRTRAAAIAELIETRHFRISEHKYYKNGDYVADASERFNFGTSEFVSIKNMPRVLGECFRLTDENGVRRKVIVIGHDVKQDIDMVKRLIGYDIWNIKDMEVIDTTNMYKAIKDELNPRGLGTVLSEFGIAGWNLHNAGNDAAYTLAAMIHMADHGMPPPKTDKNETDEFAASLRPNVYPAPEDDDIEVLAAKVEKLPTGYVDFEDMIDGGTVKFDKQEGDVKKRNRRND</sequence>
<feature type="region of interest" description="Disordered" evidence="1">
    <location>
        <begin position="118"/>
        <end position="137"/>
    </location>
</feature>
<dbReference type="Pfam" id="PF21762">
    <property type="entry name" value="DEDDh_C"/>
    <property type="match status" value="1"/>
</dbReference>
<dbReference type="InterPro" id="IPR048519">
    <property type="entry name" value="Gfd2/YDR514C-like_C"/>
</dbReference>
<evidence type="ECO:0000256" key="1">
    <source>
        <dbReference type="SAM" id="MobiDB-lite"/>
    </source>
</evidence>
<dbReference type="EMBL" id="HF935540">
    <property type="protein sequence ID" value="CCX10401.1"/>
    <property type="molecule type" value="Genomic_DNA"/>
</dbReference>
<reference evidence="3 4" key="1">
    <citation type="journal article" date="2013" name="PLoS Genet.">
        <title>The genome and development-dependent transcriptomes of Pyronema confluens: a window into fungal evolution.</title>
        <authorList>
            <person name="Traeger S."/>
            <person name="Altegoer F."/>
            <person name="Freitag M."/>
            <person name="Gabaldon T."/>
            <person name="Kempken F."/>
            <person name="Kumar A."/>
            <person name="Marcet-Houben M."/>
            <person name="Poggeler S."/>
            <person name="Stajich J.E."/>
            <person name="Nowrousian M."/>
        </authorList>
    </citation>
    <scope>NUCLEOTIDE SEQUENCE [LARGE SCALE GENOMIC DNA]</scope>
    <source>
        <strain evidence="4">CBS 100304</strain>
        <tissue evidence="3">Vegetative mycelium</tissue>
    </source>
</reference>